<dbReference type="GO" id="GO:0006355">
    <property type="term" value="P:regulation of DNA-templated transcription"/>
    <property type="evidence" value="ECO:0007669"/>
    <property type="project" value="InterPro"/>
</dbReference>
<keyword evidence="1" id="KW-0805">Transcription regulation</keyword>
<dbReference type="NCBIfam" id="TIGR00229">
    <property type="entry name" value="sensory_box"/>
    <property type="match status" value="1"/>
</dbReference>
<dbReference type="Pfam" id="PF00196">
    <property type="entry name" value="GerE"/>
    <property type="match status" value="1"/>
</dbReference>
<organism evidence="7 8">
    <name type="scientific">Sinomicrobium oceani</name>
    <dbReference type="NCBI Taxonomy" id="1150368"/>
    <lineage>
        <taxon>Bacteria</taxon>
        <taxon>Pseudomonadati</taxon>
        <taxon>Bacteroidota</taxon>
        <taxon>Flavobacteriia</taxon>
        <taxon>Flavobacteriales</taxon>
        <taxon>Flavobacteriaceae</taxon>
        <taxon>Sinomicrobium</taxon>
    </lineage>
</organism>
<dbReference type="GO" id="GO:0003677">
    <property type="term" value="F:DNA binding"/>
    <property type="evidence" value="ECO:0007669"/>
    <property type="project" value="UniProtKB-KW"/>
</dbReference>
<dbReference type="SMART" id="SM00086">
    <property type="entry name" value="PAC"/>
    <property type="match status" value="1"/>
</dbReference>
<evidence type="ECO:0000259" key="4">
    <source>
        <dbReference type="PROSITE" id="PS50043"/>
    </source>
</evidence>
<dbReference type="OrthoDB" id="965844at2"/>
<name>A0A1K1PYP8_9FLAO</name>
<feature type="domain" description="PAC" evidence="6">
    <location>
        <begin position="122"/>
        <end position="175"/>
    </location>
</feature>
<dbReference type="PROSITE" id="PS50112">
    <property type="entry name" value="PAS"/>
    <property type="match status" value="1"/>
</dbReference>
<proteinExistence type="predicted"/>
<dbReference type="InterPro" id="IPR000700">
    <property type="entry name" value="PAS-assoc_C"/>
</dbReference>
<evidence type="ECO:0000259" key="5">
    <source>
        <dbReference type="PROSITE" id="PS50112"/>
    </source>
</evidence>
<dbReference type="PROSITE" id="PS50113">
    <property type="entry name" value="PAC"/>
    <property type="match status" value="1"/>
</dbReference>
<keyword evidence="8" id="KW-1185">Reference proteome</keyword>
<dbReference type="InterPro" id="IPR000792">
    <property type="entry name" value="Tscrpt_reg_LuxR_C"/>
</dbReference>
<dbReference type="InterPro" id="IPR000014">
    <property type="entry name" value="PAS"/>
</dbReference>
<feature type="domain" description="HTH luxR-type" evidence="4">
    <location>
        <begin position="194"/>
        <end position="259"/>
    </location>
</feature>
<gene>
    <name evidence="7" type="ORF">SAMN02927921_02144</name>
</gene>
<dbReference type="InterPro" id="IPR016032">
    <property type="entry name" value="Sig_transdc_resp-reg_C-effctor"/>
</dbReference>
<dbReference type="Pfam" id="PF08447">
    <property type="entry name" value="PAS_3"/>
    <property type="match status" value="1"/>
</dbReference>
<dbReference type="Gene3D" id="1.10.10.10">
    <property type="entry name" value="Winged helix-like DNA-binding domain superfamily/Winged helix DNA-binding domain"/>
    <property type="match status" value="1"/>
</dbReference>
<dbReference type="STRING" id="1150368.SAMN02927921_02144"/>
<dbReference type="PRINTS" id="PR00038">
    <property type="entry name" value="HTHLUXR"/>
</dbReference>
<dbReference type="EMBL" id="FPJE01000010">
    <property type="protein sequence ID" value="SFW52637.1"/>
    <property type="molecule type" value="Genomic_DNA"/>
</dbReference>
<dbReference type="Proteomes" id="UP000182248">
    <property type="component" value="Unassembled WGS sequence"/>
</dbReference>
<dbReference type="SUPFAM" id="SSF55785">
    <property type="entry name" value="PYP-like sensor domain (PAS domain)"/>
    <property type="match status" value="1"/>
</dbReference>
<evidence type="ECO:0000256" key="1">
    <source>
        <dbReference type="ARBA" id="ARBA00023015"/>
    </source>
</evidence>
<evidence type="ECO:0000256" key="3">
    <source>
        <dbReference type="ARBA" id="ARBA00023163"/>
    </source>
</evidence>
<dbReference type="AlphaFoldDB" id="A0A1K1PYP8"/>
<keyword evidence="3" id="KW-0804">Transcription</keyword>
<dbReference type="PANTHER" id="PTHR44688:SF16">
    <property type="entry name" value="DNA-BINDING TRANSCRIPTIONAL ACTIVATOR DEVR_DOSR"/>
    <property type="match status" value="1"/>
</dbReference>
<accession>A0A1K1PYP8</accession>
<evidence type="ECO:0000313" key="8">
    <source>
        <dbReference type="Proteomes" id="UP000182248"/>
    </source>
</evidence>
<dbReference type="InterPro" id="IPR001610">
    <property type="entry name" value="PAC"/>
</dbReference>
<dbReference type="InterPro" id="IPR036388">
    <property type="entry name" value="WH-like_DNA-bd_sf"/>
</dbReference>
<keyword evidence="2" id="KW-0238">DNA-binding</keyword>
<protein>
    <submittedName>
        <fullName evidence="7">PAS domain S-box-containing protein</fullName>
    </submittedName>
</protein>
<reference evidence="7 8" key="1">
    <citation type="submission" date="2016-11" db="EMBL/GenBank/DDBJ databases">
        <authorList>
            <person name="Jaros S."/>
            <person name="Januszkiewicz K."/>
            <person name="Wedrychowicz H."/>
        </authorList>
    </citation>
    <scope>NUCLEOTIDE SEQUENCE [LARGE SCALE GENOMIC DNA]</scope>
    <source>
        <strain evidence="7 8">CGMCC 1.12145</strain>
    </source>
</reference>
<feature type="domain" description="PAS" evidence="5">
    <location>
        <begin position="65"/>
        <end position="94"/>
    </location>
</feature>
<dbReference type="PROSITE" id="PS50043">
    <property type="entry name" value="HTH_LUXR_2"/>
    <property type="match status" value="1"/>
</dbReference>
<sequence>MMETKQQMDKLILKKAGHIWKEIGQHKKPEELQIEIEIYKKMLNLFQVGDYCYFVFSPPELRMEHINESVTELLGYTKEEFVFETFLKIIHPDDIQQYLNFEATITQFWQSLPPEKVFKYKTRYDFRIRCKDGTIKRLLQQVAVIQSDDDGAVLRTFVIFTDITDLKQSNKMVLSIMGLEGEPSYIDIQPVQALVPHKSILSKREIEIFRLLVDECQSADIAETLGISPHTVATHRKNIFKKTGTNSVLQLVKLGLEKGWI</sequence>
<dbReference type="InterPro" id="IPR035965">
    <property type="entry name" value="PAS-like_dom_sf"/>
</dbReference>
<dbReference type="CDD" id="cd06170">
    <property type="entry name" value="LuxR_C_like"/>
    <property type="match status" value="1"/>
</dbReference>
<evidence type="ECO:0000259" key="6">
    <source>
        <dbReference type="PROSITE" id="PS50113"/>
    </source>
</evidence>
<evidence type="ECO:0000313" key="7">
    <source>
        <dbReference type="EMBL" id="SFW52637.1"/>
    </source>
</evidence>
<dbReference type="SUPFAM" id="SSF46894">
    <property type="entry name" value="C-terminal effector domain of the bipartite response regulators"/>
    <property type="match status" value="1"/>
</dbReference>
<dbReference type="Gene3D" id="3.30.450.20">
    <property type="entry name" value="PAS domain"/>
    <property type="match status" value="1"/>
</dbReference>
<dbReference type="CDD" id="cd00130">
    <property type="entry name" value="PAS"/>
    <property type="match status" value="1"/>
</dbReference>
<dbReference type="PANTHER" id="PTHR44688">
    <property type="entry name" value="DNA-BINDING TRANSCRIPTIONAL ACTIVATOR DEVR_DOSR"/>
    <property type="match status" value="1"/>
</dbReference>
<evidence type="ECO:0000256" key="2">
    <source>
        <dbReference type="ARBA" id="ARBA00023125"/>
    </source>
</evidence>
<dbReference type="InterPro" id="IPR013655">
    <property type="entry name" value="PAS_fold_3"/>
</dbReference>
<dbReference type="SMART" id="SM00421">
    <property type="entry name" value="HTH_LUXR"/>
    <property type="match status" value="1"/>
</dbReference>